<evidence type="ECO:0000313" key="7">
    <source>
        <dbReference type="EMBL" id="RKR76068.1"/>
    </source>
</evidence>
<dbReference type="Gene3D" id="3.40.50.720">
    <property type="entry name" value="NAD(P)-binding Rossmann-like Domain"/>
    <property type="match status" value="1"/>
</dbReference>
<comment type="function">
    <text evidence="4">Catalyzes the NADPH-dependent reduction of ketopantoate into pantoic acid.</text>
</comment>
<dbReference type="PANTHER" id="PTHR21708:SF26">
    <property type="entry name" value="2-DEHYDROPANTOATE 2-REDUCTASE"/>
    <property type="match status" value="1"/>
</dbReference>
<dbReference type="Pfam" id="PF02558">
    <property type="entry name" value="ApbA"/>
    <property type="match status" value="1"/>
</dbReference>
<dbReference type="FunFam" id="3.40.50.720:FF:000307">
    <property type="entry name" value="2-dehydropantoate 2-reductase"/>
    <property type="match status" value="1"/>
</dbReference>
<protein>
    <recommendedName>
        <fullName evidence="4">2-dehydropantoate 2-reductase</fullName>
        <ecNumber evidence="4">1.1.1.169</ecNumber>
    </recommendedName>
    <alternativeName>
        <fullName evidence="4">Ketopantoate reductase</fullName>
    </alternativeName>
</protein>
<dbReference type="InterPro" id="IPR013328">
    <property type="entry name" value="6PGD_dom2"/>
</dbReference>
<keyword evidence="4" id="KW-0566">Pantothenate biosynthesis</keyword>
<keyword evidence="3 4" id="KW-0560">Oxidoreductase</keyword>
<dbReference type="InterPro" id="IPR036291">
    <property type="entry name" value="NAD(P)-bd_dom_sf"/>
</dbReference>
<dbReference type="EMBL" id="RBKS01000001">
    <property type="protein sequence ID" value="RKR76068.1"/>
    <property type="molecule type" value="Genomic_DNA"/>
</dbReference>
<organism evidence="7 8">
    <name type="scientific">Frondihabitans australicus</name>
    <dbReference type="NCBI Taxonomy" id="386892"/>
    <lineage>
        <taxon>Bacteria</taxon>
        <taxon>Bacillati</taxon>
        <taxon>Actinomycetota</taxon>
        <taxon>Actinomycetes</taxon>
        <taxon>Micrococcales</taxon>
        <taxon>Microbacteriaceae</taxon>
        <taxon>Frondihabitans</taxon>
    </lineage>
</organism>
<dbReference type="Pfam" id="PF08546">
    <property type="entry name" value="ApbA_C"/>
    <property type="match status" value="1"/>
</dbReference>
<comment type="similarity">
    <text evidence="1 4">Belongs to the ketopantoate reductase family.</text>
</comment>
<dbReference type="NCBIfam" id="TIGR00745">
    <property type="entry name" value="apbA_panE"/>
    <property type="match status" value="1"/>
</dbReference>
<keyword evidence="2 4" id="KW-0521">NADP</keyword>
<keyword evidence="8" id="KW-1185">Reference proteome</keyword>
<dbReference type="SUPFAM" id="SSF51735">
    <property type="entry name" value="NAD(P)-binding Rossmann-fold domains"/>
    <property type="match status" value="1"/>
</dbReference>
<comment type="pathway">
    <text evidence="4">Cofactor biosynthesis; (R)-pantothenate biosynthesis; (R)-pantoate from 3-methyl-2-oxobutanoate: step 2/2.</text>
</comment>
<feature type="domain" description="Ketopantoate reductase C-terminal" evidence="6">
    <location>
        <begin position="178"/>
        <end position="295"/>
    </location>
</feature>
<gene>
    <name evidence="7" type="ORF">C8E83_3232</name>
</gene>
<sequence length="305" mass="32109">MRILVVGAGAVGGYFGAHLVAAGRDVTFLVREARAERLRADGLTVARLNDDLTVTPRATTAADLVGEPPFDLVLLSVKSFALDQAIADIAPAVGPETAIVPLLNGLRHIETLQAEFGDRVLGGLCFVATMLDGDVVRQLSPLQTIMFGELDGSRTPKVDAILADLQDAGFEATASDHIRHALWEKWFILASGGAVTTLLGGDVGTIESVPNGTSTALAIVAEAAAVAAAHGFEPRPAMRERAESTLTERGSDFTTSMFRDMSQGLEVESDQILGDLVRRGLEKGVPVPLLAAASARLEVYRAGRA</sequence>
<dbReference type="GO" id="GO:0005737">
    <property type="term" value="C:cytoplasm"/>
    <property type="evidence" value="ECO:0007669"/>
    <property type="project" value="TreeGrafter"/>
</dbReference>
<reference evidence="7 8" key="1">
    <citation type="submission" date="2018-10" db="EMBL/GenBank/DDBJ databases">
        <title>Sequencing the genomes of 1000 actinobacteria strains.</title>
        <authorList>
            <person name="Klenk H.-P."/>
        </authorList>
    </citation>
    <scope>NUCLEOTIDE SEQUENCE [LARGE SCALE GENOMIC DNA]</scope>
    <source>
        <strain evidence="7 8">DSM 17894</strain>
    </source>
</reference>
<dbReference type="InterPro" id="IPR013752">
    <property type="entry name" value="KPA_reductase"/>
</dbReference>
<dbReference type="Proteomes" id="UP000280008">
    <property type="component" value="Unassembled WGS sequence"/>
</dbReference>
<dbReference type="InterPro" id="IPR013332">
    <property type="entry name" value="KPR_N"/>
</dbReference>
<dbReference type="SUPFAM" id="SSF48179">
    <property type="entry name" value="6-phosphogluconate dehydrogenase C-terminal domain-like"/>
    <property type="match status" value="1"/>
</dbReference>
<dbReference type="GO" id="GO:0015940">
    <property type="term" value="P:pantothenate biosynthetic process"/>
    <property type="evidence" value="ECO:0007669"/>
    <property type="project" value="UniProtKB-UniPathway"/>
</dbReference>
<dbReference type="FunFam" id="1.10.1040.10:FF:000017">
    <property type="entry name" value="2-dehydropantoate 2-reductase"/>
    <property type="match status" value="1"/>
</dbReference>
<dbReference type="OrthoDB" id="9793586at2"/>
<dbReference type="UniPathway" id="UPA00028">
    <property type="reaction ID" value="UER00004"/>
</dbReference>
<dbReference type="InterPro" id="IPR003710">
    <property type="entry name" value="ApbA"/>
</dbReference>
<evidence type="ECO:0000259" key="5">
    <source>
        <dbReference type="Pfam" id="PF02558"/>
    </source>
</evidence>
<evidence type="ECO:0000256" key="3">
    <source>
        <dbReference type="ARBA" id="ARBA00023002"/>
    </source>
</evidence>
<evidence type="ECO:0000313" key="8">
    <source>
        <dbReference type="Proteomes" id="UP000280008"/>
    </source>
</evidence>
<dbReference type="InterPro" id="IPR008927">
    <property type="entry name" value="6-PGluconate_DH-like_C_sf"/>
</dbReference>
<dbReference type="GO" id="GO:0008677">
    <property type="term" value="F:2-dehydropantoate 2-reductase activity"/>
    <property type="evidence" value="ECO:0007669"/>
    <property type="project" value="UniProtKB-EC"/>
</dbReference>
<comment type="caution">
    <text evidence="7">The sequence shown here is derived from an EMBL/GenBank/DDBJ whole genome shotgun (WGS) entry which is preliminary data.</text>
</comment>
<evidence type="ECO:0000259" key="6">
    <source>
        <dbReference type="Pfam" id="PF08546"/>
    </source>
</evidence>
<evidence type="ECO:0000256" key="2">
    <source>
        <dbReference type="ARBA" id="ARBA00022857"/>
    </source>
</evidence>
<dbReference type="Gene3D" id="1.10.1040.10">
    <property type="entry name" value="N-(1-d-carboxylethyl)-l-norvaline Dehydrogenase, domain 2"/>
    <property type="match status" value="1"/>
</dbReference>
<feature type="domain" description="Ketopantoate reductase N-terminal" evidence="5">
    <location>
        <begin position="3"/>
        <end position="151"/>
    </location>
</feature>
<dbReference type="EC" id="1.1.1.169" evidence="4"/>
<evidence type="ECO:0000256" key="4">
    <source>
        <dbReference type="RuleBase" id="RU362068"/>
    </source>
</evidence>
<dbReference type="AlphaFoldDB" id="A0A495IKV8"/>
<accession>A0A495IKV8</accession>
<dbReference type="InterPro" id="IPR051402">
    <property type="entry name" value="KPR-Related"/>
</dbReference>
<comment type="catalytic activity">
    <reaction evidence="4">
        <text>(R)-pantoate + NADP(+) = 2-dehydropantoate + NADPH + H(+)</text>
        <dbReference type="Rhea" id="RHEA:16233"/>
        <dbReference type="ChEBI" id="CHEBI:11561"/>
        <dbReference type="ChEBI" id="CHEBI:15378"/>
        <dbReference type="ChEBI" id="CHEBI:15980"/>
        <dbReference type="ChEBI" id="CHEBI:57783"/>
        <dbReference type="ChEBI" id="CHEBI:58349"/>
        <dbReference type="EC" id="1.1.1.169"/>
    </reaction>
</comment>
<dbReference type="PANTHER" id="PTHR21708">
    <property type="entry name" value="PROBABLE 2-DEHYDROPANTOATE 2-REDUCTASE"/>
    <property type="match status" value="1"/>
</dbReference>
<dbReference type="RefSeq" id="WP_121370976.1">
    <property type="nucleotide sequence ID" value="NZ_RBKS01000001.1"/>
</dbReference>
<evidence type="ECO:0000256" key="1">
    <source>
        <dbReference type="ARBA" id="ARBA00007870"/>
    </source>
</evidence>
<name>A0A495IKV8_9MICO</name>
<proteinExistence type="inferred from homology"/>